<dbReference type="PROSITE" id="PS50893">
    <property type="entry name" value="ABC_TRANSPORTER_2"/>
    <property type="match status" value="1"/>
</dbReference>
<gene>
    <name evidence="5" type="ORF">HYG85_03925</name>
</gene>
<dbReference type="EMBL" id="CP058561">
    <property type="protein sequence ID" value="QUH28107.1"/>
    <property type="molecule type" value="Genomic_DNA"/>
</dbReference>
<dbReference type="SUPFAM" id="SSF52540">
    <property type="entry name" value="P-loop containing nucleoside triphosphate hydrolases"/>
    <property type="match status" value="1"/>
</dbReference>
<dbReference type="Proteomes" id="UP000677305">
    <property type="component" value="Chromosome"/>
</dbReference>
<dbReference type="Pfam" id="PF00005">
    <property type="entry name" value="ABC_tran"/>
    <property type="match status" value="1"/>
</dbReference>
<sequence>MLALKVEKLNKKYEKFHLEDISFKLEKGYIMGFIGSNGAGKTTTLKSILNMVHIDSGEISILGKNFIENEIILKQDIGYIFGGVDFYMKSKVKNVTNVIKRFYTNWNEDIYTYYLKRFKLDPDKKISELSEGMKVKYSLAIALSHNAKLFILDEPTSGLDPVARDNILDVFQELVEDGERSILFSTHITSDLEKCADYITYINNGKIVASKTKDDFIDSYRIVNGSLDQLDNIKRDLISYKINSFGFTGLIKTDRFSETDGVRVKAPSLEDIMIYYAKKEDDDE</sequence>
<dbReference type="InterPro" id="IPR027417">
    <property type="entry name" value="P-loop_NTPase"/>
</dbReference>
<proteinExistence type="predicted"/>
<dbReference type="Gene3D" id="3.40.50.300">
    <property type="entry name" value="P-loop containing nucleotide triphosphate hydrolases"/>
    <property type="match status" value="1"/>
</dbReference>
<dbReference type="GO" id="GO:0016887">
    <property type="term" value="F:ATP hydrolysis activity"/>
    <property type="evidence" value="ECO:0007669"/>
    <property type="project" value="InterPro"/>
</dbReference>
<keyword evidence="3 5" id="KW-0067">ATP-binding</keyword>
<reference evidence="5 6" key="1">
    <citation type="submission" date="2020-07" db="EMBL/GenBank/DDBJ databases">
        <title>Vallitalea guaymasensis genome.</title>
        <authorList>
            <person name="Postec A."/>
        </authorList>
    </citation>
    <scope>NUCLEOTIDE SEQUENCE [LARGE SCALE GENOMIC DNA]</scope>
    <source>
        <strain evidence="5 6">Ra1766G1</strain>
    </source>
</reference>
<dbReference type="InterPro" id="IPR003593">
    <property type="entry name" value="AAA+_ATPase"/>
</dbReference>
<evidence type="ECO:0000259" key="4">
    <source>
        <dbReference type="PROSITE" id="PS50893"/>
    </source>
</evidence>
<dbReference type="KEGG" id="vgu:HYG85_03925"/>
<evidence type="ECO:0000313" key="6">
    <source>
        <dbReference type="Proteomes" id="UP000677305"/>
    </source>
</evidence>
<evidence type="ECO:0000256" key="2">
    <source>
        <dbReference type="ARBA" id="ARBA00022741"/>
    </source>
</evidence>
<evidence type="ECO:0000256" key="1">
    <source>
        <dbReference type="ARBA" id="ARBA00022448"/>
    </source>
</evidence>
<evidence type="ECO:0000313" key="5">
    <source>
        <dbReference type="EMBL" id="QUH28107.1"/>
    </source>
</evidence>
<evidence type="ECO:0000256" key="3">
    <source>
        <dbReference type="ARBA" id="ARBA00022840"/>
    </source>
</evidence>
<name>A0A8J8M838_9FIRM</name>
<dbReference type="PANTHER" id="PTHR42939">
    <property type="entry name" value="ABC TRANSPORTER ATP-BINDING PROTEIN ALBC-RELATED"/>
    <property type="match status" value="1"/>
</dbReference>
<accession>A0A8J8M838</accession>
<dbReference type="SMART" id="SM00382">
    <property type="entry name" value="AAA"/>
    <property type="match status" value="1"/>
</dbReference>
<feature type="domain" description="ABC transporter" evidence="4">
    <location>
        <begin position="1"/>
        <end position="229"/>
    </location>
</feature>
<dbReference type="RefSeq" id="WP_212692373.1">
    <property type="nucleotide sequence ID" value="NZ_CP058561.1"/>
</dbReference>
<dbReference type="InterPro" id="IPR003439">
    <property type="entry name" value="ABC_transporter-like_ATP-bd"/>
</dbReference>
<dbReference type="InterPro" id="IPR051782">
    <property type="entry name" value="ABC_Transporter_VariousFunc"/>
</dbReference>
<keyword evidence="1" id="KW-0813">Transport</keyword>
<dbReference type="GO" id="GO:0005524">
    <property type="term" value="F:ATP binding"/>
    <property type="evidence" value="ECO:0007669"/>
    <property type="project" value="UniProtKB-KW"/>
</dbReference>
<protein>
    <submittedName>
        <fullName evidence="5">ABC transporter ATP-binding protein</fullName>
    </submittedName>
</protein>
<keyword evidence="2" id="KW-0547">Nucleotide-binding</keyword>
<dbReference type="PANTHER" id="PTHR42939:SF3">
    <property type="entry name" value="ABC TRANSPORTER ATP-BINDING COMPONENT"/>
    <property type="match status" value="1"/>
</dbReference>
<keyword evidence="6" id="KW-1185">Reference proteome</keyword>
<dbReference type="AlphaFoldDB" id="A0A8J8M838"/>
<organism evidence="5 6">
    <name type="scientific">Vallitalea guaymasensis</name>
    <dbReference type="NCBI Taxonomy" id="1185412"/>
    <lineage>
        <taxon>Bacteria</taxon>
        <taxon>Bacillati</taxon>
        <taxon>Bacillota</taxon>
        <taxon>Clostridia</taxon>
        <taxon>Lachnospirales</taxon>
        <taxon>Vallitaleaceae</taxon>
        <taxon>Vallitalea</taxon>
    </lineage>
</organism>
<dbReference type="CDD" id="cd03230">
    <property type="entry name" value="ABC_DR_subfamily_A"/>
    <property type="match status" value="1"/>
</dbReference>